<protein>
    <submittedName>
        <fullName evidence="1">Uncharacterized protein</fullName>
    </submittedName>
</protein>
<evidence type="ECO:0000313" key="2">
    <source>
        <dbReference type="Proteomes" id="UP000308600"/>
    </source>
</evidence>
<gene>
    <name evidence="1" type="ORF">BDN72DRAFT_900372</name>
</gene>
<proteinExistence type="predicted"/>
<dbReference type="EMBL" id="ML208425">
    <property type="protein sequence ID" value="TFK65798.1"/>
    <property type="molecule type" value="Genomic_DNA"/>
</dbReference>
<dbReference type="Proteomes" id="UP000308600">
    <property type="component" value="Unassembled WGS sequence"/>
</dbReference>
<organism evidence="1 2">
    <name type="scientific">Pluteus cervinus</name>
    <dbReference type="NCBI Taxonomy" id="181527"/>
    <lineage>
        <taxon>Eukaryota</taxon>
        <taxon>Fungi</taxon>
        <taxon>Dikarya</taxon>
        <taxon>Basidiomycota</taxon>
        <taxon>Agaricomycotina</taxon>
        <taxon>Agaricomycetes</taxon>
        <taxon>Agaricomycetidae</taxon>
        <taxon>Agaricales</taxon>
        <taxon>Pluteineae</taxon>
        <taxon>Pluteaceae</taxon>
        <taxon>Pluteus</taxon>
    </lineage>
</organism>
<sequence>MDHEVLPYEIWSEIVIFAASFSMKQAATLTLVSHAFYDCVQPILYRTFIYYSQESGWPLQSASLDWFQAKGTHIRTLFWGEGQQIGLLSSILEVCTGLESLSVWVYVLNTDIDISALRPSLSKLQLRHLSINVFCLLGINRFGPSEAQDPIFQSITHLDIINKEGPLDWEALMGLKHLPRLTHVCLQYNINPNAIDGVLRYCENVQVVIVVQPFPGEFPSDHRLVMHDLRTTGEWRESTFGEEDVWQRAEDIIAERRDLKKGTEPSD</sequence>
<evidence type="ECO:0000313" key="1">
    <source>
        <dbReference type="EMBL" id="TFK65798.1"/>
    </source>
</evidence>
<accession>A0ACD3AIU7</accession>
<keyword evidence="2" id="KW-1185">Reference proteome</keyword>
<name>A0ACD3AIU7_9AGAR</name>
<reference evidence="1 2" key="1">
    <citation type="journal article" date="2019" name="Nat. Ecol. Evol.">
        <title>Megaphylogeny resolves global patterns of mushroom evolution.</title>
        <authorList>
            <person name="Varga T."/>
            <person name="Krizsan K."/>
            <person name="Foldi C."/>
            <person name="Dima B."/>
            <person name="Sanchez-Garcia M."/>
            <person name="Sanchez-Ramirez S."/>
            <person name="Szollosi G.J."/>
            <person name="Szarkandi J.G."/>
            <person name="Papp V."/>
            <person name="Albert L."/>
            <person name="Andreopoulos W."/>
            <person name="Angelini C."/>
            <person name="Antonin V."/>
            <person name="Barry K.W."/>
            <person name="Bougher N.L."/>
            <person name="Buchanan P."/>
            <person name="Buyck B."/>
            <person name="Bense V."/>
            <person name="Catcheside P."/>
            <person name="Chovatia M."/>
            <person name="Cooper J."/>
            <person name="Damon W."/>
            <person name="Desjardin D."/>
            <person name="Finy P."/>
            <person name="Geml J."/>
            <person name="Haridas S."/>
            <person name="Hughes K."/>
            <person name="Justo A."/>
            <person name="Karasinski D."/>
            <person name="Kautmanova I."/>
            <person name="Kiss B."/>
            <person name="Kocsube S."/>
            <person name="Kotiranta H."/>
            <person name="LaButti K.M."/>
            <person name="Lechner B.E."/>
            <person name="Liimatainen K."/>
            <person name="Lipzen A."/>
            <person name="Lukacs Z."/>
            <person name="Mihaltcheva S."/>
            <person name="Morgado L.N."/>
            <person name="Niskanen T."/>
            <person name="Noordeloos M.E."/>
            <person name="Ohm R.A."/>
            <person name="Ortiz-Santana B."/>
            <person name="Ovrebo C."/>
            <person name="Racz N."/>
            <person name="Riley R."/>
            <person name="Savchenko A."/>
            <person name="Shiryaev A."/>
            <person name="Soop K."/>
            <person name="Spirin V."/>
            <person name="Szebenyi C."/>
            <person name="Tomsovsky M."/>
            <person name="Tulloss R.E."/>
            <person name="Uehling J."/>
            <person name="Grigoriev I.V."/>
            <person name="Vagvolgyi C."/>
            <person name="Papp T."/>
            <person name="Martin F.M."/>
            <person name="Miettinen O."/>
            <person name="Hibbett D.S."/>
            <person name="Nagy L.G."/>
        </authorList>
    </citation>
    <scope>NUCLEOTIDE SEQUENCE [LARGE SCALE GENOMIC DNA]</scope>
    <source>
        <strain evidence="1 2">NL-1719</strain>
    </source>
</reference>